<dbReference type="GO" id="GO:0004252">
    <property type="term" value="F:serine-type endopeptidase activity"/>
    <property type="evidence" value="ECO:0007669"/>
    <property type="project" value="InterPro"/>
</dbReference>
<dbReference type="InterPro" id="IPR000209">
    <property type="entry name" value="Peptidase_S8/S53_dom"/>
</dbReference>
<dbReference type="SUPFAM" id="SSF52743">
    <property type="entry name" value="Subtilisin-like"/>
    <property type="match status" value="1"/>
</dbReference>
<evidence type="ECO:0000256" key="3">
    <source>
        <dbReference type="ARBA" id="ARBA00023180"/>
    </source>
</evidence>
<comment type="similarity">
    <text evidence="1">Belongs to the peptidase S8 family.</text>
</comment>
<accession>A0A843W8T1</accession>
<dbReference type="SUPFAM" id="SSF52025">
    <property type="entry name" value="PA domain"/>
    <property type="match status" value="1"/>
</dbReference>
<dbReference type="InterPro" id="IPR036852">
    <property type="entry name" value="Peptidase_S8/S53_dom_sf"/>
</dbReference>
<reference evidence="7" key="1">
    <citation type="submission" date="2017-07" db="EMBL/GenBank/DDBJ databases">
        <title>Taro Niue Genome Assembly and Annotation.</title>
        <authorList>
            <person name="Atibalentja N."/>
            <person name="Keating K."/>
            <person name="Fields C.J."/>
        </authorList>
    </citation>
    <scope>NUCLEOTIDE SEQUENCE</scope>
    <source>
        <strain evidence="7">Niue_2</strain>
        <tissue evidence="7">Leaf</tissue>
    </source>
</reference>
<evidence type="ECO:0000256" key="1">
    <source>
        <dbReference type="ARBA" id="ARBA00011073"/>
    </source>
</evidence>
<proteinExistence type="inferred from homology"/>
<dbReference type="Pfam" id="PF00082">
    <property type="entry name" value="Peptidase_S8"/>
    <property type="match status" value="1"/>
</dbReference>
<dbReference type="Proteomes" id="UP000652761">
    <property type="component" value="Unassembled WGS sequence"/>
</dbReference>
<comment type="caution">
    <text evidence="7">The sequence shown here is derived from an EMBL/GenBank/DDBJ whole genome shotgun (WGS) entry which is preliminary data.</text>
</comment>
<dbReference type="PANTHER" id="PTHR10795">
    <property type="entry name" value="PROPROTEIN CONVERTASE SUBTILISIN/KEXIN"/>
    <property type="match status" value="1"/>
</dbReference>
<dbReference type="InterPro" id="IPR046450">
    <property type="entry name" value="PA_dom_sf"/>
</dbReference>
<feature type="domain" description="Peptidase S8/S53" evidence="4">
    <location>
        <begin position="146"/>
        <end position="210"/>
    </location>
</feature>
<evidence type="ECO:0000259" key="6">
    <source>
        <dbReference type="Pfam" id="PF17766"/>
    </source>
</evidence>
<organism evidence="7 8">
    <name type="scientific">Colocasia esculenta</name>
    <name type="common">Wild taro</name>
    <name type="synonym">Arum esculentum</name>
    <dbReference type="NCBI Taxonomy" id="4460"/>
    <lineage>
        <taxon>Eukaryota</taxon>
        <taxon>Viridiplantae</taxon>
        <taxon>Streptophyta</taxon>
        <taxon>Embryophyta</taxon>
        <taxon>Tracheophyta</taxon>
        <taxon>Spermatophyta</taxon>
        <taxon>Magnoliopsida</taxon>
        <taxon>Liliopsida</taxon>
        <taxon>Araceae</taxon>
        <taxon>Aroideae</taxon>
        <taxon>Colocasieae</taxon>
        <taxon>Colocasia</taxon>
    </lineage>
</organism>
<feature type="domain" description="Subtilisin-like protease fibronectin type-III" evidence="6">
    <location>
        <begin position="269"/>
        <end position="307"/>
    </location>
</feature>
<dbReference type="EMBL" id="NMUH01002540">
    <property type="protein sequence ID" value="MQM00614.1"/>
    <property type="molecule type" value="Genomic_DNA"/>
</dbReference>
<gene>
    <name evidence="7" type="ORF">Taro_033352</name>
</gene>
<keyword evidence="2" id="KW-0732">Signal</keyword>
<sequence>MTFGASTMDRAKRMNLRLGNGDEILGESLYTQPGLRGHLVYPGLNGDREGEFCTNLDTFDVKGKVVMCLPGLIETEQKADVVEQAGGIAVVLLSSQMAGSIIVDVPDTVFLTIAVNYPNSLKLVEYVNQSITPPRAARVELVPVGTITGVTPTPAVPHFSSRGPSIMNGGILKPDILGPSVNVLAAKNNSASGFVLLSGTSMATPHLSGITRHGHVNPAGAMDPGLVYDLQFEDYIRYLCGLRYSDKEILQTASMSVDCNQFGRIEQEQLNYPSIAVTLSYSITRKVIKRTVTNVRPEPTSYTAEVSLTA</sequence>
<keyword evidence="3" id="KW-0325">Glycoprotein</keyword>
<dbReference type="AlphaFoldDB" id="A0A843W8T1"/>
<dbReference type="Pfam" id="PF17766">
    <property type="entry name" value="fn3_6"/>
    <property type="match status" value="1"/>
</dbReference>
<evidence type="ECO:0000259" key="5">
    <source>
        <dbReference type="Pfam" id="PF02225"/>
    </source>
</evidence>
<evidence type="ECO:0000313" key="8">
    <source>
        <dbReference type="Proteomes" id="UP000652761"/>
    </source>
</evidence>
<dbReference type="InterPro" id="IPR003137">
    <property type="entry name" value="PA_domain"/>
</dbReference>
<evidence type="ECO:0000313" key="7">
    <source>
        <dbReference type="EMBL" id="MQM00614.1"/>
    </source>
</evidence>
<dbReference type="Pfam" id="PF02225">
    <property type="entry name" value="PA"/>
    <property type="match status" value="1"/>
</dbReference>
<feature type="domain" description="PA" evidence="5">
    <location>
        <begin position="37"/>
        <end position="96"/>
    </location>
</feature>
<dbReference type="Gene3D" id="3.40.50.200">
    <property type="entry name" value="Peptidase S8/S53 domain"/>
    <property type="match status" value="1"/>
</dbReference>
<protein>
    <submittedName>
        <fullName evidence="7">Uncharacterized protein</fullName>
    </submittedName>
</protein>
<name>A0A843W8T1_COLES</name>
<dbReference type="Gene3D" id="3.50.30.30">
    <property type="match status" value="1"/>
</dbReference>
<keyword evidence="8" id="KW-1185">Reference proteome</keyword>
<dbReference type="OrthoDB" id="640735at2759"/>
<dbReference type="InterPro" id="IPR045051">
    <property type="entry name" value="SBT"/>
</dbReference>
<dbReference type="CDD" id="cd02120">
    <property type="entry name" value="PA_subtilisin_like"/>
    <property type="match status" value="1"/>
</dbReference>
<dbReference type="Gene3D" id="2.60.40.2310">
    <property type="match status" value="1"/>
</dbReference>
<evidence type="ECO:0000259" key="4">
    <source>
        <dbReference type="Pfam" id="PF00082"/>
    </source>
</evidence>
<dbReference type="GO" id="GO:0006508">
    <property type="term" value="P:proteolysis"/>
    <property type="evidence" value="ECO:0007669"/>
    <property type="project" value="InterPro"/>
</dbReference>
<evidence type="ECO:0000256" key="2">
    <source>
        <dbReference type="ARBA" id="ARBA00022729"/>
    </source>
</evidence>
<dbReference type="InterPro" id="IPR041469">
    <property type="entry name" value="Subtilisin-like_FN3"/>
</dbReference>